<protein>
    <recommendedName>
        <fullName evidence="3">N-acetyltransferase domain-containing protein</fullName>
    </recommendedName>
</protein>
<evidence type="ECO:0000259" key="3">
    <source>
        <dbReference type="PROSITE" id="PS51186"/>
    </source>
</evidence>
<reference evidence="4 5" key="1">
    <citation type="submission" date="2016-03" db="EMBL/GenBank/DDBJ databases">
        <authorList>
            <person name="Ploux O."/>
        </authorList>
    </citation>
    <scope>NUCLEOTIDE SEQUENCE [LARGE SCALE GENOMIC DNA]</scope>
    <source>
        <strain evidence="4 5">R-45378</strain>
    </source>
</reference>
<dbReference type="RefSeq" id="WP_082877717.1">
    <property type="nucleotide sequence ID" value="NZ_LUUJ01000095.1"/>
</dbReference>
<evidence type="ECO:0000313" key="5">
    <source>
        <dbReference type="Proteomes" id="UP000077857"/>
    </source>
</evidence>
<dbReference type="GO" id="GO:0016757">
    <property type="term" value="F:glycosyltransferase activity"/>
    <property type="evidence" value="ECO:0007669"/>
    <property type="project" value="TreeGrafter"/>
</dbReference>
<proteinExistence type="predicted"/>
<name>A0A177N8Q6_9GAMM</name>
<dbReference type="InterPro" id="IPR016181">
    <property type="entry name" value="Acyl_CoA_acyltransferase"/>
</dbReference>
<dbReference type="Proteomes" id="UP000077857">
    <property type="component" value="Unassembled WGS sequence"/>
</dbReference>
<dbReference type="PANTHER" id="PTHR21015:SF22">
    <property type="entry name" value="GLYCOSYLTRANSFERASE"/>
    <property type="match status" value="1"/>
</dbReference>
<evidence type="ECO:0000256" key="1">
    <source>
        <dbReference type="PIRSR" id="PIRSR620023-1"/>
    </source>
</evidence>
<dbReference type="Pfam" id="PF13302">
    <property type="entry name" value="Acetyltransf_3"/>
    <property type="match status" value="1"/>
</dbReference>
<dbReference type="NCBIfam" id="TIGR03590">
    <property type="entry name" value="PseG"/>
    <property type="match status" value="1"/>
</dbReference>
<feature type="domain" description="N-acetyltransferase" evidence="3">
    <location>
        <begin position="364"/>
        <end position="509"/>
    </location>
</feature>
<comment type="caution">
    <text evidence="4">The sequence shown here is derived from an EMBL/GenBank/DDBJ whole genome shotgun (WGS) entry which is preliminary data.</text>
</comment>
<dbReference type="EMBL" id="LUUJ01000095">
    <property type="protein sequence ID" value="OAI13873.1"/>
    <property type="molecule type" value="Genomic_DNA"/>
</dbReference>
<dbReference type="InterPro" id="IPR000182">
    <property type="entry name" value="GNAT_dom"/>
</dbReference>
<dbReference type="SUPFAM" id="SSF55729">
    <property type="entry name" value="Acyl-CoA N-acyltransferases (Nat)"/>
    <property type="match status" value="1"/>
</dbReference>
<feature type="binding site" evidence="2">
    <location>
        <position position="278"/>
    </location>
    <ligand>
        <name>substrate</name>
    </ligand>
</feature>
<dbReference type="PANTHER" id="PTHR21015">
    <property type="entry name" value="UDP-N-ACETYLGLUCOSAMINE--N-ACETYLMURAMYL-(PENTAPEPTIDE) PYROPHOSPHORYL-UNDECAPRENOL N-ACETYLGLUCOSAMINE TRANSFERASE 1"/>
    <property type="match status" value="1"/>
</dbReference>
<dbReference type="InterPro" id="IPR020023">
    <property type="entry name" value="PseG"/>
</dbReference>
<dbReference type="Gene3D" id="3.40.50.11190">
    <property type="match status" value="1"/>
</dbReference>
<dbReference type="PROSITE" id="PS51186">
    <property type="entry name" value="GNAT"/>
    <property type="match status" value="1"/>
</dbReference>
<evidence type="ECO:0000256" key="2">
    <source>
        <dbReference type="PIRSR" id="PIRSR620023-2"/>
    </source>
</evidence>
<dbReference type="SUPFAM" id="SSF53756">
    <property type="entry name" value="UDP-Glycosyltransferase/glycogen phosphorylase"/>
    <property type="match status" value="1"/>
</dbReference>
<gene>
    <name evidence="4" type="ORF">A1507_16445</name>
</gene>
<feature type="binding site" evidence="2">
    <location>
        <position position="175"/>
    </location>
    <ligand>
        <name>substrate</name>
    </ligand>
</feature>
<dbReference type="AlphaFoldDB" id="A0A177N8Q6"/>
<organism evidence="4 5">
    <name type="scientific">Methylomonas koyamae</name>
    <dbReference type="NCBI Taxonomy" id="702114"/>
    <lineage>
        <taxon>Bacteria</taxon>
        <taxon>Pseudomonadati</taxon>
        <taxon>Pseudomonadota</taxon>
        <taxon>Gammaproteobacteria</taxon>
        <taxon>Methylococcales</taxon>
        <taxon>Methylococcaceae</taxon>
        <taxon>Methylomonas</taxon>
    </lineage>
</organism>
<evidence type="ECO:0000313" key="4">
    <source>
        <dbReference type="EMBL" id="OAI13873.1"/>
    </source>
</evidence>
<dbReference type="OrthoDB" id="9788924at2"/>
<dbReference type="Gene3D" id="3.40.630.30">
    <property type="match status" value="1"/>
</dbReference>
<dbReference type="Gene3D" id="3.40.50.2000">
    <property type="entry name" value="Glycogen Phosphorylase B"/>
    <property type="match status" value="1"/>
</dbReference>
<feature type="active site" description="Proton acceptor" evidence="1">
    <location>
        <position position="19"/>
    </location>
</feature>
<dbReference type="GO" id="GO:0016747">
    <property type="term" value="F:acyltransferase activity, transferring groups other than amino-acyl groups"/>
    <property type="evidence" value="ECO:0007669"/>
    <property type="project" value="InterPro"/>
</dbReference>
<sequence>MSLKVAIRADASVQMGSGHVMRCLTLADALRERGAEVAFISREHRGNLFALIEASGHRLLRLREPTAVADARLAHAAWLGATQTEDAQQTVTALRQFADPDWLIVDHYAIDAEWEATLRPLVGRIMVIDDLADRRHDCELLLDQNLQDQTGQTRYDGLLPATAIKLIGPEYALLRPEFKSLRATARTRTGAVKRVLVFFGGGDPSNETGKVLSALKSLACEDLAIDVVVGGANPHYPQLLELSAQLPGCNLYRQVGNMAQLMADADLSVGAGGGAMWERSCLGLPTIAISVAANQQPGCEAMAKQGAILYLGAAERVSAEQVASALRVVLCSPWLLSNLSAAAVSIADGSGAARVCNQLIRRRLQVRLAAPSDCEQVFGWRNDENTRKFFFNNELIAWERHREWFSAKLATADCVLLIGQDADDAIGVLRYDIRQQVATVSIYLDPQKHGLGYGSALLAAGELWLKQHRPLVTELKAEVVSENIASKRAFVKAGFEESVLTFSKVLSGG</sequence>
<accession>A0A177N8Q6</accession>